<sequence length="56" mass="5959">MTTLPALGLIRMPLIGLGAIDAGLIPVNGGPRRHPGRPVKEVVGRRNHASHRFLTA</sequence>
<dbReference type="Proteomes" id="UP000192660">
    <property type="component" value="Unassembled WGS sequence"/>
</dbReference>
<evidence type="ECO:0000313" key="2">
    <source>
        <dbReference type="Proteomes" id="UP000192660"/>
    </source>
</evidence>
<dbReference type="AlphaFoldDB" id="A0A1W1WPP4"/>
<gene>
    <name evidence="1" type="ORF">SAMN00768000_3724</name>
</gene>
<dbReference type="RefSeq" id="WP_176213294.1">
    <property type="nucleotide sequence ID" value="NZ_FWWY01000002.1"/>
</dbReference>
<protein>
    <submittedName>
        <fullName evidence="1">Uncharacterized protein</fullName>
    </submittedName>
</protein>
<proteinExistence type="predicted"/>
<evidence type="ECO:0000313" key="1">
    <source>
        <dbReference type="EMBL" id="SMC08185.1"/>
    </source>
</evidence>
<dbReference type="EMBL" id="FWWY01000002">
    <property type="protein sequence ID" value="SMC08185.1"/>
    <property type="molecule type" value="Genomic_DNA"/>
</dbReference>
<name>A0A1W1WPP4_SULTA</name>
<accession>A0A1W1WPP4</accession>
<organism evidence="1 2">
    <name type="scientific">Sulfobacillus thermosulfidooxidans (strain DSM 9293 / VKM B-1269 / AT-1)</name>
    <dbReference type="NCBI Taxonomy" id="929705"/>
    <lineage>
        <taxon>Bacteria</taxon>
        <taxon>Bacillati</taxon>
        <taxon>Bacillota</taxon>
        <taxon>Clostridia</taxon>
        <taxon>Eubacteriales</taxon>
        <taxon>Clostridiales Family XVII. Incertae Sedis</taxon>
        <taxon>Sulfobacillus</taxon>
    </lineage>
</organism>
<keyword evidence="2" id="KW-1185">Reference proteome</keyword>
<reference evidence="2" key="1">
    <citation type="submission" date="2017-04" db="EMBL/GenBank/DDBJ databases">
        <authorList>
            <person name="Varghese N."/>
            <person name="Submissions S."/>
        </authorList>
    </citation>
    <scope>NUCLEOTIDE SEQUENCE [LARGE SCALE GENOMIC DNA]</scope>
    <source>
        <strain evidence="2">DSM 9293</strain>
    </source>
</reference>